<dbReference type="Pfam" id="PF13302">
    <property type="entry name" value="Acetyltransf_3"/>
    <property type="match status" value="1"/>
</dbReference>
<dbReference type="InterPro" id="IPR051531">
    <property type="entry name" value="N-acetyltransferase"/>
</dbReference>
<gene>
    <name evidence="2" type="ORF">SDC9_76285</name>
</gene>
<dbReference type="AlphaFoldDB" id="A0A644YUP9"/>
<accession>A0A644YUP9</accession>
<dbReference type="EMBL" id="VSSQ01005595">
    <property type="protein sequence ID" value="MPM29744.1"/>
    <property type="molecule type" value="Genomic_DNA"/>
</dbReference>
<name>A0A644YUP9_9ZZZZ</name>
<dbReference type="GO" id="GO:0016747">
    <property type="term" value="F:acyltransferase activity, transferring groups other than amino-acyl groups"/>
    <property type="evidence" value="ECO:0007669"/>
    <property type="project" value="InterPro"/>
</dbReference>
<dbReference type="PANTHER" id="PTHR43792:SF1">
    <property type="entry name" value="N-ACETYLTRANSFERASE DOMAIN-CONTAINING PROTEIN"/>
    <property type="match status" value="1"/>
</dbReference>
<dbReference type="PROSITE" id="PS51186">
    <property type="entry name" value="GNAT"/>
    <property type="match status" value="1"/>
</dbReference>
<evidence type="ECO:0000313" key="2">
    <source>
        <dbReference type="EMBL" id="MPM29744.1"/>
    </source>
</evidence>
<dbReference type="Gene3D" id="3.40.630.30">
    <property type="match status" value="1"/>
</dbReference>
<proteinExistence type="predicted"/>
<dbReference type="InterPro" id="IPR000182">
    <property type="entry name" value="GNAT_dom"/>
</dbReference>
<organism evidence="2">
    <name type="scientific">bioreactor metagenome</name>
    <dbReference type="NCBI Taxonomy" id="1076179"/>
    <lineage>
        <taxon>unclassified sequences</taxon>
        <taxon>metagenomes</taxon>
        <taxon>ecological metagenomes</taxon>
    </lineage>
</organism>
<evidence type="ECO:0000259" key="1">
    <source>
        <dbReference type="PROSITE" id="PS51186"/>
    </source>
</evidence>
<dbReference type="PANTHER" id="PTHR43792">
    <property type="entry name" value="GNAT FAMILY, PUTATIVE (AFU_ORTHOLOGUE AFUA_3G00765)-RELATED-RELATED"/>
    <property type="match status" value="1"/>
</dbReference>
<dbReference type="SUPFAM" id="SSF55729">
    <property type="entry name" value="Acyl-CoA N-acyltransferases (Nat)"/>
    <property type="match status" value="1"/>
</dbReference>
<feature type="domain" description="N-acetyltransferase" evidence="1">
    <location>
        <begin position="9"/>
        <end position="156"/>
    </location>
</feature>
<sequence length="180" mass="21526">MIRLESERLILRNYEKRDQQDFFEYMRLEYTAKHEDFDPLTYEESVQYLNSRIGNDCYIVVELKENGKVIGDLSCCSEEFDTFCISYDFNVKFEKLGYATEACREFIAYIFMILNGRRIYAECNEENVNSIRLLKRLGFRQEGHFIENVSFKKDSNENPVYVNSFLFALLKREWAANRAR</sequence>
<protein>
    <recommendedName>
        <fullName evidence="1">N-acetyltransferase domain-containing protein</fullName>
    </recommendedName>
</protein>
<reference evidence="2" key="1">
    <citation type="submission" date="2019-08" db="EMBL/GenBank/DDBJ databases">
        <authorList>
            <person name="Kucharzyk K."/>
            <person name="Murdoch R.W."/>
            <person name="Higgins S."/>
            <person name="Loffler F."/>
        </authorList>
    </citation>
    <scope>NUCLEOTIDE SEQUENCE</scope>
</reference>
<comment type="caution">
    <text evidence="2">The sequence shown here is derived from an EMBL/GenBank/DDBJ whole genome shotgun (WGS) entry which is preliminary data.</text>
</comment>
<dbReference type="InterPro" id="IPR016181">
    <property type="entry name" value="Acyl_CoA_acyltransferase"/>
</dbReference>